<feature type="domain" description="Transcription regulator PadR N-terminal" evidence="1">
    <location>
        <begin position="7"/>
        <end position="79"/>
    </location>
</feature>
<dbReference type="InterPro" id="IPR018309">
    <property type="entry name" value="Tscrpt_reg_PadR_C"/>
</dbReference>
<evidence type="ECO:0000313" key="3">
    <source>
        <dbReference type="EMBL" id="PSK98020.1"/>
    </source>
</evidence>
<dbReference type="InterPro" id="IPR036388">
    <property type="entry name" value="WH-like_DNA-bd_sf"/>
</dbReference>
<dbReference type="PANTHER" id="PTHR43252:SF6">
    <property type="entry name" value="NEGATIVE TRANSCRIPTION REGULATOR PADR"/>
    <property type="match status" value="1"/>
</dbReference>
<dbReference type="InterPro" id="IPR036390">
    <property type="entry name" value="WH_DNA-bd_sf"/>
</dbReference>
<comment type="caution">
    <text evidence="3">The sequence shown here is derived from an EMBL/GenBank/DDBJ whole genome shotgun (WGS) entry which is preliminary data.</text>
</comment>
<dbReference type="EMBL" id="PYGA01000006">
    <property type="protein sequence ID" value="PSK98020.1"/>
    <property type="molecule type" value="Genomic_DNA"/>
</dbReference>
<dbReference type="AlphaFoldDB" id="A0A2P8DLC8"/>
<evidence type="ECO:0000259" key="2">
    <source>
        <dbReference type="Pfam" id="PF10400"/>
    </source>
</evidence>
<protein>
    <submittedName>
        <fullName evidence="3">PadR family transcriptional regulator</fullName>
    </submittedName>
</protein>
<gene>
    <name evidence="3" type="ORF">CLV63_10668</name>
</gene>
<name>A0A2P8DLC8_9ACTN</name>
<evidence type="ECO:0000313" key="4">
    <source>
        <dbReference type="Proteomes" id="UP000240542"/>
    </source>
</evidence>
<dbReference type="PANTHER" id="PTHR43252">
    <property type="entry name" value="TRANSCRIPTIONAL REGULATOR YQJI"/>
    <property type="match status" value="1"/>
</dbReference>
<dbReference type="Proteomes" id="UP000240542">
    <property type="component" value="Unassembled WGS sequence"/>
</dbReference>
<dbReference type="InterPro" id="IPR005149">
    <property type="entry name" value="Tscrpt_reg_PadR_N"/>
</dbReference>
<feature type="domain" description="Transcription regulator PadR C-terminal" evidence="2">
    <location>
        <begin position="92"/>
        <end position="172"/>
    </location>
</feature>
<dbReference type="Pfam" id="PF10400">
    <property type="entry name" value="Vir_act_alpha_C"/>
    <property type="match status" value="1"/>
</dbReference>
<reference evidence="3 4" key="1">
    <citation type="submission" date="2018-03" db="EMBL/GenBank/DDBJ databases">
        <title>Genomic Encyclopedia of Archaeal and Bacterial Type Strains, Phase II (KMG-II): from individual species to whole genera.</title>
        <authorList>
            <person name="Goeker M."/>
        </authorList>
    </citation>
    <scope>NUCLEOTIDE SEQUENCE [LARGE SCALE GENOMIC DNA]</scope>
    <source>
        <strain evidence="3 4">DSM 45312</strain>
    </source>
</reference>
<keyword evidence="4" id="KW-1185">Reference proteome</keyword>
<dbReference type="Gene3D" id="1.10.10.10">
    <property type="entry name" value="Winged helix-like DNA-binding domain superfamily/Winged helix DNA-binding domain"/>
    <property type="match status" value="1"/>
</dbReference>
<dbReference type="RefSeq" id="WP_106582767.1">
    <property type="nucleotide sequence ID" value="NZ_PYGA01000006.1"/>
</dbReference>
<dbReference type="Pfam" id="PF03551">
    <property type="entry name" value="PadR"/>
    <property type="match status" value="1"/>
</dbReference>
<accession>A0A2P8DLC8</accession>
<dbReference type="Gene3D" id="6.10.140.190">
    <property type="match status" value="1"/>
</dbReference>
<sequence>MSLRHAILGILSIQPMSGYELKKVIDESVGHFWTADQSQVYRTLAGLVADGLAARRTVVQEERPNLHLHSATGPGLAELDRWLASPLPSQPTREPFLARLFFADRMPPEEITELLDTRRRDVRAQLAALEAIAVPAESAETGQVLRLATLAYGIAHAKAELDWLDDTRRRLERSTP</sequence>
<dbReference type="OrthoDB" id="3186544at2"/>
<organism evidence="3 4">
    <name type="scientific">Murinocardiopsis flavida</name>
    <dbReference type="NCBI Taxonomy" id="645275"/>
    <lineage>
        <taxon>Bacteria</taxon>
        <taxon>Bacillati</taxon>
        <taxon>Actinomycetota</taxon>
        <taxon>Actinomycetes</taxon>
        <taxon>Streptosporangiales</taxon>
        <taxon>Nocardiopsidaceae</taxon>
        <taxon>Murinocardiopsis</taxon>
    </lineage>
</organism>
<proteinExistence type="predicted"/>
<evidence type="ECO:0000259" key="1">
    <source>
        <dbReference type="Pfam" id="PF03551"/>
    </source>
</evidence>
<dbReference type="SUPFAM" id="SSF46785">
    <property type="entry name" value="Winged helix' DNA-binding domain"/>
    <property type="match status" value="1"/>
</dbReference>